<dbReference type="InterPro" id="IPR000640">
    <property type="entry name" value="EFG_V-like"/>
</dbReference>
<dbReference type="Gene3D" id="2.40.30.10">
    <property type="entry name" value="Translation factors"/>
    <property type="match status" value="1"/>
</dbReference>
<comment type="catalytic activity">
    <reaction evidence="3">
        <text>GTP + H2O = GDP + phosphate + H(+)</text>
        <dbReference type="Rhea" id="RHEA:19669"/>
        <dbReference type="ChEBI" id="CHEBI:15377"/>
        <dbReference type="ChEBI" id="CHEBI:15378"/>
        <dbReference type="ChEBI" id="CHEBI:37565"/>
        <dbReference type="ChEBI" id="CHEBI:43474"/>
        <dbReference type="ChEBI" id="CHEBI:58189"/>
    </reaction>
</comment>
<comment type="subunit">
    <text evidence="3">Monomer.</text>
</comment>
<dbReference type="Pfam" id="PF00009">
    <property type="entry name" value="GTP_EFTU"/>
    <property type="match status" value="1"/>
</dbReference>
<dbReference type="InterPro" id="IPR047043">
    <property type="entry name" value="BipA_III"/>
</dbReference>
<dbReference type="InterPro" id="IPR009000">
    <property type="entry name" value="Transl_B-barrel_sf"/>
</dbReference>
<dbReference type="HAMAP" id="MF_00849">
    <property type="entry name" value="BipA"/>
    <property type="match status" value="1"/>
</dbReference>
<comment type="similarity">
    <text evidence="3">Belongs to the TRAFAC class translation factor GTPase superfamily. Classic translation factor GTPase family. BipA subfamily.</text>
</comment>
<dbReference type="Pfam" id="PF03144">
    <property type="entry name" value="GTP_EFTU_D2"/>
    <property type="match status" value="1"/>
</dbReference>
<dbReference type="Gene3D" id="3.40.50.300">
    <property type="entry name" value="P-loop containing nucleotide triphosphate hydrolases"/>
    <property type="match status" value="1"/>
</dbReference>
<dbReference type="PANTHER" id="PTHR42908:SF8">
    <property type="entry name" value="TR-TYPE G DOMAIN-CONTAINING PROTEIN"/>
    <property type="match status" value="1"/>
</dbReference>
<dbReference type="Pfam" id="PF21018">
    <property type="entry name" value="BipA_C"/>
    <property type="match status" value="1"/>
</dbReference>
<keyword evidence="3" id="KW-0378">Hydrolase</keyword>
<feature type="domain" description="Tr-type G" evidence="4">
    <location>
        <begin position="1"/>
        <end position="197"/>
    </location>
</feature>
<dbReference type="GO" id="GO:0097216">
    <property type="term" value="F:guanosine tetraphosphate binding"/>
    <property type="evidence" value="ECO:0007669"/>
    <property type="project" value="UniProtKB-ARBA"/>
</dbReference>
<dbReference type="Gene3D" id="2.40.50.250">
    <property type="entry name" value="bipa protein"/>
    <property type="match status" value="1"/>
</dbReference>
<dbReference type="Gene3D" id="3.30.70.870">
    <property type="entry name" value="Elongation Factor G (Translational Gtpase), domain 3"/>
    <property type="match status" value="1"/>
</dbReference>
<dbReference type="PROSITE" id="PS00301">
    <property type="entry name" value="G_TR_1"/>
    <property type="match status" value="1"/>
</dbReference>
<dbReference type="Pfam" id="PF00679">
    <property type="entry name" value="EFG_C"/>
    <property type="match status" value="1"/>
</dbReference>
<dbReference type="GO" id="GO:0005829">
    <property type="term" value="C:cytosol"/>
    <property type="evidence" value="ECO:0007669"/>
    <property type="project" value="TreeGrafter"/>
</dbReference>
<proteinExistence type="inferred from homology"/>
<comment type="subcellular location">
    <subcellularLocation>
        <location evidence="3">Cytoplasm</location>
    </subcellularLocation>
    <text evidence="3">Binds to ribosomes.</text>
</comment>
<dbReference type="InterPro" id="IPR047042">
    <property type="entry name" value="BipA_II"/>
</dbReference>
<dbReference type="PRINTS" id="PR00315">
    <property type="entry name" value="ELONGATNFCT"/>
</dbReference>
<dbReference type="GO" id="GO:0043022">
    <property type="term" value="F:ribosome binding"/>
    <property type="evidence" value="ECO:0007669"/>
    <property type="project" value="UniProtKB-UniRule"/>
</dbReference>
<evidence type="ECO:0000313" key="6">
    <source>
        <dbReference type="Proteomes" id="UP000318801"/>
    </source>
</evidence>
<dbReference type="InterPro" id="IPR005225">
    <property type="entry name" value="Small_GTP-bd"/>
</dbReference>
<dbReference type="InterPro" id="IPR048876">
    <property type="entry name" value="BipA_C"/>
</dbReference>
<dbReference type="Proteomes" id="UP000318801">
    <property type="component" value="Unassembled WGS sequence"/>
</dbReference>
<dbReference type="EC" id="3.6.5.-" evidence="3"/>
<dbReference type="PANTHER" id="PTHR42908">
    <property type="entry name" value="TRANSLATION ELONGATION FACTOR-RELATED"/>
    <property type="match status" value="1"/>
</dbReference>
<evidence type="ECO:0000259" key="4">
    <source>
        <dbReference type="PROSITE" id="PS51722"/>
    </source>
</evidence>
<comment type="caution">
    <text evidence="5">The sequence shown here is derived from an EMBL/GenBank/DDBJ whole genome shotgun (WGS) entry which is preliminary data.</text>
</comment>
<keyword evidence="3" id="KW-0963">Cytoplasm</keyword>
<dbReference type="InterPro" id="IPR035651">
    <property type="entry name" value="BipA_V"/>
</dbReference>
<evidence type="ECO:0000256" key="2">
    <source>
        <dbReference type="ARBA" id="ARBA00023134"/>
    </source>
</evidence>
<dbReference type="SUPFAM" id="SSF54980">
    <property type="entry name" value="EF-G C-terminal domain-like"/>
    <property type="match status" value="2"/>
</dbReference>
<dbReference type="GO" id="GO:0005525">
    <property type="term" value="F:GTP binding"/>
    <property type="evidence" value="ECO:0007669"/>
    <property type="project" value="UniProtKB-UniRule"/>
</dbReference>
<keyword evidence="2 3" id="KW-0342">GTP-binding</keyword>
<dbReference type="InterPro" id="IPR047041">
    <property type="entry name" value="BipA_GTP-bd_dom"/>
</dbReference>
<evidence type="ECO:0000256" key="3">
    <source>
        <dbReference type="HAMAP-Rule" id="MF_00849"/>
    </source>
</evidence>
<sequence>MAIRNIAIIAHVDHGKTTLVDELLKQSGSFRENQRVDERVMDSNDLEKERGITILAKATSVVWKGTRINIVDTPGHADFGGEVERILSMVDGAIVLVDAAEGPMPQTKFVVGKALKVGLKPIVAINKIDRPDARAEEVVNEVFDLFANLDATDEQLDFHILYGSGRAGWMNTSPEGPTDQGLGPLLDLVVDHVPAPSVGDEDGAFRMIGTLLEANNFLGRIITGRIHSGSIKPNQAIKVLNADGKTVETGRISKILAFRGIERQPIDEAHAGDIVAIAGLSKGTVADTFCDPSVSEPLHAQPIDPPTVTMSFLVNDSPLAGTEGDKVTSRVIRDRLLKEAEGNVALKIEEAEGKDSFYVSGRGELQLAVLIETMRREGFELAVSRPRVVMHKDENGTLMEPMEEVVIDVDEEHSGIVVQKMSERKGEMVELRPSGGNRVRMVFYAPTRGLIGYQSELLTDTRGTAIMNRLFHDYQPYKGEIGGRVNGVLLSNQAGEAVAYAMFNLEDRGPMIIEPGDKVYTGMIVGIHSRDNDLEVNVLKGKQLTNIRSAGKDEAVKLTPPIRMTLDRALSWIQDDELMEVTPKSIRLRKLYLDSNERKRFEKARAAS</sequence>
<evidence type="ECO:0000313" key="5">
    <source>
        <dbReference type="EMBL" id="TPW30939.1"/>
    </source>
</evidence>
<dbReference type="InterPro" id="IPR042116">
    <property type="entry name" value="TypA/BipA_C"/>
</dbReference>
<keyword evidence="3" id="KW-0699">rRNA-binding</keyword>
<dbReference type="CDD" id="cd01891">
    <property type="entry name" value="TypA_BipA"/>
    <property type="match status" value="1"/>
</dbReference>
<dbReference type="SUPFAM" id="SSF52540">
    <property type="entry name" value="P-loop containing nucleoside triphosphate hydrolases"/>
    <property type="match status" value="1"/>
</dbReference>
<dbReference type="FunFam" id="3.30.70.870:FF:000003">
    <property type="entry name" value="GTP-binding protein TypA"/>
    <property type="match status" value="1"/>
</dbReference>
<comment type="function">
    <text evidence="3">A 50S ribosomal subunit assembly protein with GTPase activity, required for 50S subunit assembly at low temperatures, may also play a role in translation. Binds GTP and analogs. Binds the 70S ribosome between the 30S and 50S subunits, in a similar position as ribosome-bound EF-G; it contacts a number of ribosomal proteins, both rRNAs and the A-site tRNA.</text>
</comment>
<dbReference type="SMART" id="SM00838">
    <property type="entry name" value="EFG_C"/>
    <property type="match status" value="1"/>
</dbReference>
<dbReference type="NCBIfam" id="TIGR00231">
    <property type="entry name" value="small_GTP"/>
    <property type="match status" value="1"/>
</dbReference>
<dbReference type="NCBIfam" id="TIGR01394">
    <property type="entry name" value="TypA_BipA"/>
    <property type="match status" value="1"/>
</dbReference>
<dbReference type="FunFam" id="3.40.50.300:FF:000055">
    <property type="entry name" value="GTP-binding protein TypA"/>
    <property type="match status" value="1"/>
</dbReference>
<dbReference type="FunFam" id="2.40.50.250:FF:000001">
    <property type="entry name" value="GTP-binding protein TypA"/>
    <property type="match status" value="1"/>
</dbReference>
<name>A0A506UE31_9HYPH</name>
<gene>
    <name evidence="5" type="primary">typA</name>
    <name evidence="3" type="synonym">bipA</name>
    <name evidence="5" type="ORF">FJU08_09760</name>
</gene>
<dbReference type="RefSeq" id="WP_141148810.1">
    <property type="nucleotide sequence ID" value="NZ_VHLG01000004.1"/>
</dbReference>
<dbReference type="InterPro" id="IPR006298">
    <property type="entry name" value="BipA"/>
</dbReference>
<dbReference type="GO" id="GO:0000027">
    <property type="term" value="P:ribosomal large subunit assembly"/>
    <property type="evidence" value="ECO:0007669"/>
    <property type="project" value="UniProtKB-UniRule"/>
</dbReference>
<dbReference type="GO" id="GO:0000049">
    <property type="term" value="F:tRNA binding"/>
    <property type="evidence" value="ECO:0007669"/>
    <property type="project" value="UniProtKB-KW"/>
</dbReference>
<dbReference type="GO" id="GO:0019843">
    <property type="term" value="F:rRNA binding"/>
    <property type="evidence" value="ECO:0007669"/>
    <property type="project" value="UniProtKB-KW"/>
</dbReference>
<dbReference type="InterPro" id="IPR027417">
    <property type="entry name" value="P-loop_NTPase"/>
</dbReference>
<dbReference type="EMBL" id="VHLG01000004">
    <property type="protein sequence ID" value="TPW30939.1"/>
    <property type="molecule type" value="Genomic_DNA"/>
</dbReference>
<dbReference type="GO" id="GO:1990904">
    <property type="term" value="C:ribonucleoprotein complex"/>
    <property type="evidence" value="ECO:0007669"/>
    <property type="project" value="TreeGrafter"/>
</dbReference>
<dbReference type="GO" id="GO:0003924">
    <property type="term" value="F:GTPase activity"/>
    <property type="evidence" value="ECO:0007669"/>
    <property type="project" value="UniProtKB-UniRule"/>
</dbReference>
<keyword evidence="6" id="KW-1185">Reference proteome</keyword>
<dbReference type="Gene3D" id="3.30.70.240">
    <property type="match status" value="1"/>
</dbReference>
<dbReference type="InterPro" id="IPR004161">
    <property type="entry name" value="EFTu-like_2"/>
</dbReference>
<protein>
    <recommendedName>
        <fullName evidence="3">Large ribosomal subunit assembly factor BipA</fullName>
        <ecNumber evidence="3">3.6.5.-</ecNumber>
    </recommendedName>
    <alternativeName>
        <fullName evidence="3">GTP-binding protein BipA</fullName>
    </alternativeName>
</protein>
<dbReference type="CDD" id="cd16263">
    <property type="entry name" value="BipA_III"/>
    <property type="match status" value="1"/>
</dbReference>
<keyword evidence="3" id="KW-0690">Ribosome biogenesis</keyword>
<accession>A0A506UE31</accession>
<keyword evidence="1 3" id="KW-0547">Nucleotide-binding</keyword>
<keyword evidence="3" id="KW-0820">tRNA-binding</keyword>
<keyword evidence="3" id="KW-0694">RNA-binding</keyword>
<evidence type="ECO:0000256" key="1">
    <source>
        <dbReference type="ARBA" id="ARBA00022741"/>
    </source>
</evidence>
<dbReference type="OrthoDB" id="9802948at2"/>
<dbReference type="SUPFAM" id="SSF50447">
    <property type="entry name" value="Translation proteins"/>
    <property type="match status" value="1"/>
</dbReference>
<dbReference type="AlphaFoldDB" id="A0A506UE31"/>
<dbReference type="InterPro" id="IPR031157">
    <property type="entry name" value="G_TR_CS"/>
</dbReference>
<dbReference type="CDD" id="cd03710">
    <property type="entry name" value="BipA_TypA_C"/>
    <property type="match status" value="1"/>
</dbReference>
<dbReference type="InterPro" id="IPR035647">
    <property type="entry name" value="EFG_III/V"/>
</dbReference>
<dbReference type="InterPro" id="IPR000795">
    <property type="entry name" value="T_Tr_GTP-bd_dom"/>
</dbReference>
<feature type="binding site" evidence="3">
    <location>
        <begin position="126"/>
        <end position="129"/>
    </location>
    <ligand>
        <name>GTP</name>
        <dbReference type="ChEBI" id="CHEBI:37565"/>
    </ligand>
</feature>
<dbReference type="PROSITE" id="PS51722">
    <property type="entry name" value="G_TR_2"/>
    <property type="match status" value="1"/>
</dbReference>
<dbReference type="FunFam" id="3.30.70.240:FF:000002">
    <property type="entry name" value="GTP-binding protein TypA"/>
    <property type="match status" value="1"/>
</dbReference>
<reference evidence="5 6" key="1">
    <citation type="submission" date="2019-06" db="EMBL/GenBank/DDBJ databases">
        <authorList>
            <person name="Li M."/>
        </authorList>
    </citation>
    <scope>NUCLEOTIDE SEQUENCE [LARGE SCALE GENOMIC DNA]</scope>
    <source>
        <strain evidence="5 6">BGMRC2036</strain>
    </source>
</reference>
<dbReference type="CDD" id="cd03691">
    <property type="entry name" value="BipA_TypA_II"/>
    <property type="match status" value="1"/>
</dbReference>
<feature type="binding site" evidence="3">
    <location>
        <begin position="13"/>
        <end position="18"/>
    </location>
    <ligand>
        <name>GTP</name>
        <dbReference type="ChEBI" id="CHEBI:37565"/>
    </ligand>
</feature>
<organism evidence="5 6">
    <name type="scientific">Martelella alba</name>
    <dbReference type="NCBI Taxonomy" id="2590451"/>
    <lineage>
        <taxon>Bacteria</taxon>
        <taxon>Pseudomonadati</taxon>
        <taxon>Pseudomonadota</taxon>
        <taxon>Alphaproteobacteria</taxon>
        <taxon>Hyphomicrobiales</taxon>
        <taxon>Aurantimonadaceae</taxon>
        <taxon>Martelella</taxon>
    </lineage>
</organism>